<gene>
    <name evidence="2" type="ORF">Defa_12220</name>
</gene>
<proteinExistence type="predicted"/>
<dbReference type="EMBL" id="BAAFSG010000001">
    <property type="protein sequence ID" value="GAB1253735.1"/>
    <property type="molecule type" value="Genomic_DNA"/>
</dbReference>
<name>A0ABQ0E7I0_9BACT</name>
<evidence type="ECO:0000313" key="3">
    <source>
        <dbReference type="Proteomes" id="UP001628192"/>
    </source>
</evidence>
<keyword evidence="1" id="KW-1133">Transmembrane helix</keyword>
<evidence type="ECO:0000256" key="1">
    <source>
        <dbReference type="SAM" id="Phobius"/>
    </source>
</evidence>
<sequence length="123" mass="13996">MENVSMSYSDAPKRSVPDKAPFIFYEGGEDMEKQLRKAKDRCFMYGIGIFFIICAVILKLHGFLSGMGFEDRSTPMMLIDSLLYFLLFFAVISIRPIANFFFSLYCKRLQKKLAATESSAQGS</sequence>
<organism evidence="2 3">
    <name type="scientific">Desulfovibrio falkowii</name>
    <dbReference type="NCBI Taxonomy" id="3136602"/>
    <lineage>
        <taxon>Bacteria</taxon>
        <taxon>Pseudomonadati</taxon>
        <taxon>Thermodesulfobacteriota</taxon>
        <taxon>Desulfovibrionia</taxon>
        <taxon>Desulfovibrionales</taxon>
        <taxon>Desulfovibrionaceae</taxon>
        <taxon>Desulfovibrio</taxon>
    </lineage>
</organism>
<keyword evidence="1" id="KW-0812">Transmembrane</keyword>
<accession>A0ABQ0E7I0</accession>
<reference evidence="2 3" key="1">
    <citation type="journal article" date="2025" name="Int. J. Syst. Evol. Microbiol.">
        <title>Desulfovibrio falkowii sp. nov., Porphyromonas miyakawae sp. nov., Mediterraneibacter flintii sp. nov. and Owariibacterium komagatae gen. nov., sp. nov., isolated from human faeces.</title>
        <authorList>
            <person name="Hamaguchi T."/>
            <person name="Ohara M."/>
            <person name="Hisatomi A."/>
            <person name="Sekiguchi K."/>
            <person name="Takeda J.I."/>
            <person name="Ueyama J."/>
            <person name="Ito M."/>
            <person name="Nishiwaki H."/>
            <person name="Ogi T."/>
            <person name="Hirayama M."/>
            <person name="Ohkuma M."/>
            <person name="Sakamoto M."/>
            <person name="Ohno K."/>
        </authorList>
    </citation>
    <scope>NUCLEOTIDE SEQUENCE [LARGE SCALE GENOMIC DNA]</scope>
    <source>
        <strain evidence="2 3">13CB8C</strain>
    </source>
</reference>
<dbReference type="Proteomes" id="UP001628192">
    <property type="component" value="Unassembled WGS sequence"/>
</dbReference>
<feature type="transmembrane region" description="Helical" evidence="1">
    <location>
        <begin position="82"/>
        <end position="102"/>
    </location>
</feature>
<evidence type="ECO:0000313" key="2">
    <source>
        <dbReference type="EMBL" id="GAB1253735.1"/>
    </source>
</evidence>
<feature type="transmembrane region" description="Helical" evidence="1">
    <location>
        <begin position="42"/>
        <end position="62"/>
    </location>
</feature>
<keyword evidence="1" id="KW-0472">Membrane</keyword>
<keyword evidence="3" id="KW-1185">Reference proteome</keyword>
<dbReference type="RefSeq" id="WP_407844437.1">
    <property type="nucleotide sequence ID" value="NZ_BAAFSG010000001.1"/>
</dbReference>
<protein>
    <submittedName>
        <fullName evidence="2">Uncharacterized protein</fullName>
    </submittedName>
</protein>
<comment type="caution">
    <text evidence="2">The sequence shown here is derived from an EMBL/GenBank/DDBJ whole genome shotgun (WGS) entry which is preliminary data.</text>
</comment>